<dbReference type="PaxDb" id="3218-PP1S104_90V6.1"/>
<proteinExistence type="predicted"/>
<protein>
    <submittedName>
        <fullName evidence="1 2">Uncharacterized protein</fullName>
    </submittedName>
</protein>
<name>A0A2K1JD73_PHYPA</name>
<evidence type="ECO:0000313" key="3">
    <source>
        <dbReference type="Proteomes" id="UP000006727"/>
    </source>
</evidence>
<dbReference type="EnsemblPlants" id="Pp3c15_14710V3.1">
    <property type="protein sequence ID" value="PAC:32927801.CDS.1"/>
    <property type="gene ID" value="Pp3c15_14710"/>
</dbReference>
<dbReference type="Gramene" id="Pp3c15_14710V3.1">
    <property type="protein sequence ID" value="PAC:32927801.CDS.1"/>
    <property type="gene ID" value="Pp3c15_14710"/>
</dbReference>
<reference evidence="1 3" key="2">
    <citation type="journal article" date="2018" name="Plant J.">
        <title>The Physcomitrella patens chromosome-scale assembly reveals moss genome structure and evolution.</title>
        <authorList>
            <person name="Lang D."/>
            <person name="Ullrich K.K."/>
            <person name="Murat F."/>
            <person name="Fuchs J."/>
            <person name="Jenkins J."/>
            <person name="Haas F.B."/>
            <person name="Piednoel M."/>
            <person name="Gundlach H."/>
            <person name="Van Bel M."/>
            <person name="Meyberg R."/>
            <person name="Vives C."/>
            <person name="Morata J."/>
            <person name="Symeonidi A."/>
            <person name="Hiss M."/>
            <person name="Muchero W."/>
            <person name="Kamisugi Y."/>
            <person name="Saleh O."/>
            <person name="Blanc G."/>
            <person name="Decker E.L."/>
            <person name="van Gessel N."/>
            <person name="Grimwood J."/>
            <person name="Hayes R.D."/>
            <person name="Graham S.W."/>
            <person name="Gunter L.E."/>
            <person name="McDaniel S.F."/>
            <person name="Hoernstein S.N.W."/>
            <person name="Larsson A."/>
            <person name="Li F.W."/>
            <person name="Perroud P.F."/>
            <person name="Phillips J."/>
            <person name="Ranjan P."/>
            <person name="Rokshar D.S."/>
            <person name="Rothfels C.J."/>
            <person name="Schneider L."/>
            <person name="Shu S."/>
            <person name="Stevenson D.W."/>
            <person name="Thummler F."/>
            <person name="Tillich M."/>
            <person name="Villarreal Aguilar J.C."/>
            <person name="Widiez T."/>
            <person name="Wong G.K."/>
            <person name="Wymore A."/>
            <person name="Zhang Y."/>
            <person name="Zimmer A.D."/>
            <person name="Quatrano R.S."/>
            <person name="Mayer K.F.X."/>
            <person name="Goodstein D."/>
            <person name="Casacuberta J.M."/>
            <person name="Vandepoele K."/>
            <person name="Reski R."/>
            <person name="Cuming A.C."/>
            <person name="Tuskan G.A."/>
            <person name="Maumus F."/>
            <person name="Salse J."/>
            <person name="Schmutz J."/>
            <person name="Rensing S.A."/>
        </authorList>
    </citation>
    <scope>NUCLEOTIDE SEQUENCE [LARGE SCALE GENOMIC DNA]</scope>
    <source>
        <strain evidence="2 3">cv. Gransden 2004</strain>
    </source>
</reference>
<organism evidence="1">
    <name type="scientific">Physcomitrium patens</name>
    <name type="common">Spreading-leaved earth moss</name>
    <name type="synonym">Physcomitrella patens</name>
    <dbReference type="NCBI Taxonomy" id="3218"/>
    <lineage>
        <taxon>Eukaryota</taxon>
        <taxon>Viridiplantae</taxon>
        <taxon>Streptophyta</taxon>
        <taxon>Embryophyta</taxon>
        <taxon>Bryophyta</taxon>
        <taxon>Bryophytina</taxon>
        <taxon>Bryopsida</taxon>
        <taxon>Funariidae</taxon>
        <taxon>Funariales</taxon>
        <taxon>Funariaceae</taxon>
        <taxon>Physcomitrium</taxon>
    </lineage>
</organism>
<sequence>MSSRSPLGTHREVIAGKFVVGIVECEIVCNFSHRADVEILNRAPSEHPHKVSVNSFWQRL</sequence>
<evidence type="ECO:0000313" key="1">
    <source>
        <dbReference type="EMBL" id="PNR39480.1"/>
    </source>
</evidence>
<dbReference type="Proteomes" id="UP000006727">
    <property type="component" value="Chromosome 15"/>
</dbReference>
<accession>A0A2K1JD73</accession>
<evidence type="ECO:0000313" key="2">
    <source>
        <dbReference type="EnsemblPlants" id="PAC:32927801.CDS.1"/>
    </source>
</evidence>
<dbReference type="InParanoid" id="A0A2K1JD73"/>
<dbReference type="AlphaFoldDB" id="A0A2K1JD73"/>
<dbReference type="EMBL" id="ABEU02000015">
    <property type="protein sequence ID" value="PNR39480.1"/>
    <property type="molecule type" value="Genomic_DNA"/>
</dbReference>
<reference evidence="1 3" key="1">
    <citation type="journal article" date="2008" name="Science">
        <title>The Physcomitrella genome reveals evolutionary insights into the conquest of land by plants.</title>
        <authorList>
            <person name="Rensing S."/>
            <person name="Lang D."/>
            <person name="Zimmer A."/>
            <person name="Terry A."/>
            <person name="Salamov A."/>
            <person name="Shapiro H."/>
            <person name="Nishiyama T."/>
            <person name="Perroud P.-F."/>
            <person name="Lindquist E."/>
            <person name="Kamisugi Y."/>
            <person name="Tanahashi T."/>
            <person name="Sakakibara K."/>
            <person name="Fujita T."/>
            <person name="Oishi K."/>
            <person name="Shin-I T."/>
            <person name="Kuroki Y."/>
            <person name="Toyoda A."/>
            <person name="Suzuki Y."/>
            <person name="Hashimoto A."/>
            <person name="Yamaguchi K."/>
            <person name="Sugano A."/>
            <person name="Kohara Y."/>
            <person name="Fujiyama A."/>
            <person name="Anterola A."/>
            <person name="Aoki S."/>
            <person name="Ashton N."/>
            <person name="Barbazuk W.B."/>
            <person name="Barker E."/>
            <person name="Bennetzen J."/>
            <person name="Bezanilla M."/>
            <person name="Blankenship R."/>
            <person name="Cho S.H."/>
            <person name="Dutcher S."/>
            <person name="Estelle M."/>
            <person name="Fawcett J.A."/>
            <person name="Gundlach H."/>
            <person name="Hanada K."/>
            <person name="Heyl A."/>
            <person name="Hicks K.A."/>
            <person name="Hugh J."/>
            <person name="Lohr M."/>
            <person name="Mayer K."/>
            <person name="Melkozernov A."/>
            <person name="Murata T."/>
            <person name="Nelson D."/>
            <person name="Pils B."/>
            <person name="Prigge M."/>
            <person name="Reiss B."/>
            <person name="Renner T."/>
            <person name="Rombauts S."/>
            <person name="Rushton P."/>
            <person name="Sanderfoot A."/>
            <person name="Schween G."/>
            <person name="Shiu S.-H."/>
            <person name="Stueber K."/>
            <person name="Theodoulou F.L."/>
            <person name="Tu H."/>
            <person name="Van de Peer Y."/>
            <person name="Verrier P.J."/>
            <person name="Waters E."/>
            <person name="Wood A."/>
            <person name="Yang L."/>
            <person name="Cove D."/>
            <person name="Cuming A."/>
            <person name="Hasebe M."/>
            <person name="Lucas S."/>
            <person name="Mishler D.B."/>
            <person name="Reski R."/>
            <person name="Grigoriev I."/>
            <person name="Quatrano R.S."/>
            <person name="Boore J.L."/>
        </authorList>
    </citation>
    <scope>NUCLEOTIDE SEQUENCE [LARGE SCALE GENOMIC DNA]</scope>
    <source>
        <strain evidence="2 3">cv. Gransden 2004</strain>
    </source>
</reference>
<gene>
    <name evidence="1" type="ORF">PHYPA_019758</name>
</gene>
<keyword evidence="3" id="KW-1185">Reference proteome</keyword>
<reference evidence="2" key="3">
    <citation type="submission" date="2020-12" db="UniProtKB">
        <authorList>
            <consortium name="EnsemblPlants"/>
        </authorList>
    </citation>
    <scope>IDENTIFICATION</scope>
</reference>